<evidence type="ECO:0000313" key="7">
    <source>
        <dbReference type="Proteomes" id="UP001597205"/>
    </source>
</evidence>
<dbReference type="Pfam" id="PF00355">
    <property type="entry name" value="Rieske"/>
    <property type="match status" value="1"/>
</dbReference>
<keyword evidence="7" id="KW-1185">Reference proteome</keyword>
<dbReference type="PROSITE" id="PS51296">
    <property type="entry name" value="RIESKE"/>
    <property type="match status" value="1"/>
</dbReference>
<evidence type="ECO:0000313" key="6">
    <source>
        <dbReference type="EMBL" id="MFD1164234.1"/>
    </source>
</evidence>
<dbReference type="Proteomes" id="UP001597205">
    <property type="component" value="Unassembled WGS sequence"/>
</dbReference>
<dbReference type="EMBL" id="JBHTKY010000001">
    <property type="protein sequence ID" value="MFD1164234.1"/>
    <property type="molecule type" value="Genomic_DNA"/>
</dbReference>
<dbReference type="CDD" id="cd03467">
    <property type="entry name" value="Rieske"/>
    <property type="match status" value="1"/>
</dbReference>
<dbReference type="InterPro" id="IPR036922">
    <property type="entry name" value="Rieske_2Fe-2S_sf"/>
</dbReference>
<evidence type="ECO:0000256" key="3">
    <source>
        <dbReference type="ARBA" id="ARBA00023004"/>
    </source>
</evidence>
<dbReference type="RefSeq" id="WP_099369345.1">
    <property type="nucleotide sequence ID" value="NZ_JALXMZ010000009.1"/>
</dbReference>
<proteinExistence type="predicted"/>
<protein>
    <submittedName>
        <fullName evidence="6">Rieske (2Fe-2S) protein</fullName>
    </submittedName>
</protein>
<comment type="caution">
    <text evidence="6">The sequence shown here is derived from an EMBL/GenBank/DDBJ whole genome shotgun (WGS) entry which is preliminary data.</text>
</comment>
<gene>
    <name evidence="6" type="ORF">ACFQ2C_01300</name>
</gene>
<keyword evidence="1" id="KW-0001">2Fe-2S</keyword>
<keyword evidence="4" id="KW-0411">Iron-sulfur</keyword>
<reference evidence="7" key="1">
    <citation type="journal article" date="2019" name="Int. J. Syst. Evol. Microbiol.">
        <title>The Global Catalogue of Microorganisms (GCM) 10K type strain sequencing project: providing services to taxonomists for standard genome sequencing and annotation.</title>
        <authorList>
            <consortium name="The Broad Institute Genomics Platform"/>
            <consortium name="The Broad Institute Genome Sequencing Center for Infectious Disease"/>
            <person name="Wu L."/>
            <person name="Ma J."/>
        </authorList>
    </citation>
    <scope>NUCLEOTIDE SEQUENCE [LARGE SCALE GENOMIC DNA]</scope>
    <source>
        <strain evidence="7">CCUG 52468</strain>
    </source>
</reference>
<accession>A0ABW3RGV0</accession>
<organism evidence="6 7">
    <name type="scientific">Sphingobacterium daejeonense</name>
    <dbReference type="NCBI Taxonomy" id="371142"/>
    <lineage>
        <taxon>Bacteria</taxon>
        <taxon>Pseudomonadati</taxon>
        <taxon>Bacteroidota</taxon>
        <taxon>Sphingobacteriia</taxon>
        <taxon>Sphingobacteriales</taxon>
        <taxon>Sphingobacteriaceae</taxon>
        <taxon>Sphingobacterium</taxon>
    </lineage>
</organism>
<evidence type="ECO:0000256" key="4">
    <source>
        <dbReference type="ARBA" id="ARBA00023014"/>
    </source>
</evidence>
<dbReference type="Gene3D" id="2.102.10.10">
    <property type="entry name" value="Rieske [2Fe-2S] iron-sulphur domain"/>
    <property type="match status" value="1"/>
</dbReference>
<dbReference type="InterPro" id="IPR017941">
    <property type="entry name" value="Rieske_2Fe-2S"/>
</dbReference>
<keyword evidence="3" id="KW-0408">Iron</keyword>
<evidence type="ECO:0000256" key="1">
    <source>
        <dbReference type="ARBA" id="ARBA00022714"/>
    </source>
</evidence>
<dbReference type="SUPFAM" id="SSF50022">
    <property type="entry name" value="ISP domain"/>
    <property type="match status" value="1"/>
</dbReference>
<keyword evidence="2" id="KW-0479">Metal-binding</keyword>
<evidence type="ECO:0000259" key="5">
    <source>
        <dbReference type="PROSITE" id="PS51296"/>
    </source>
</evidence>
<feature type="domain" description="Rieske" evidence="5">
    <location>
        <begin position="14"/>
        <end position="107"/>
    </location>
</feature>
<sequence length="119" mass="13785">MMENFEDDDLEWHKVPVKIDESRNYVKALHVAGKKLCLIKEGEVLSVTSSRCPHAGADLTKGWCEEGKLICPFHRHRFNIENGKGDEPQHNFIRIYPLKKENGEFYVGIKKSLWNKIFG</sequence>
<name>A0ABW3RGV0_9SPHI</name>
<evidence type="ECO:0000256" key="2">
    <source>
        <dbReference type="ARBA" id="ARBA00022723"/>
    </source>
</evidence>